<dbReference type="AlphaFoldDB" id="A0A8S9KTZ8"/>
<dbReference type="Proteomes" id="UP000712281">
    <property type="component" value="Unassembled WGS sequence"/>
</dbReference>
<organism evidence="1 2">
    <name type="scientific">Brassica cretica</name>
    <name type="common">Mustard</name>
    <dbReference type="NCBI Taxonomy" id="69181"/>
    <lineage>
        <taxon>Eukaryota</taxon>
        <taxon>Viridiplantae</taxon>
        <taxon>Streptophyta</taxon>
        <taxon>Embryophyta</taxon>
        <taxon>Tracheophyta</taxon>
        <taxon>Spermatophyta</taxon>
        <taxon>Magnoliopsida</taxon>
        <taxon>eudicotyledons</taxon>
        <taxon>Gunneridae</taxon>
        <taxon>Pentapetalae</taxon>
        <taxon>rosids</taxon>
        <taxon>malvids</taxon>
        <taxon>Brassicales</taxon>
        <taxon>Brassicaceae</taxon>
        <taxon>Brassiceae</taxon>
        <taxon>Brassica</taxon>
    </lineage>
</organism>
<proteinExistence type="predicted"/>
<comment type="caution">
    <text evidence="1">The sequence shown here is derived from an EMBL/GenBank/DDBJ whole genome shotgun (WGS) entry which is preliminary data.</text>
</comment>
<accession>A0A8S9KTZ8</accession>
<evidence type="ECO:0000313" key="2">
    <source>
        <dbReference type="Proteomes" id="UP000712281"/>
    </source>
</evidence>
<dbReference type="EMBL" id="QGKW02000717">
    <property type="protein sequence ID" value="KAF2597512.1"/>
    <property type="molecule type" value="Genomic_DNA"/>
</dbReference>
<sequence length="59" mass="6500">MVEMLYCVKYLRVSACGCGSGSRLWLNSNSLSTVVISHPPAQYCTSRAVPAIRPVRQEL</sequence>
<name>A0A8S9KTZ8_BRACR</name>
<evidence type="ECO:0000313" key="1">
    <source>
        <dbReference type="EMBL" id="KAF2597512.1"/>
    </source>
</evidence>
<reference evidence="1" key="1">
    <citation type="submission" date="2019-12" db="EMBL/GenBank/DDBJ databases">
        <title>Genome sequencing and annotation of Brassica cretica.</title>
        <authorList>
            <person name="Studholme D.J."/>
            <person name="Sarris P.F."/>
        </authorList>
    </citation>
    <scope>NUCLEOTIDE SEQUENCE</scope>
    <source>
        <strain evidence="1">PFS-001/15</strain>
        <tissue evidence="1">Leaf</tissue>
    </source>
</reference>
<protein>
    <submittedName>
        <fullName evidence="1">Uncharacterized protein</fullName>
    </submittedName>
</protein>
<gene>
    <name evidence="1" type="ORF">F2Q68_00010964</name>
</gene>